<dbReference type="EMBL" id="KZ107839">
    <property type="protein sequence ID" value="OSS52992.1"/>
    <property type="molecule type" value="Genomic_DNA"/>
</dbReference>
<evidence type="ECO:0000313" key="1">
    <source>
        <dbReference type="EMBL" id="OSS52992.1"/>
    </source>
</evidence>
<accession>A0A1Y2MAF2</accession>
<organism evidence="1 2">
    <name type="scientific">Epicoccum nigrum</name>
    <name type="common">Soil fungus</name>
    <name type="synonym">Epicoccum purpurascens</name>
    <dbReference type="NCBI Taxonomy" id="105696"/>
    <lineage>
        <taxon>Eukaryota</taxon>
        <taxon>Fungi</taxon>
        <taxon>Dikarya</taxon>
        <taxon>Ascomycota</taxon>
        <taxon>Pezizomycotina</taxon>
        <taxon>Dothideomycetes</taxon>
        <taxon>Pleosporomycetidae</taxon>
        <taxon>Pleosporales</taxon>
        <taxon>Pleosporineae</taxon>
        <taxon>Didymellaceae</taxon>
        <taxon>Epicoccum</taxon>
    </lineage>
</organism>
<dbReference type="AlphaFoldDB" id="A0A1Y2MAF2"/>
<reference evidence="1 2" key="1">
    <citation type="journal article" date="2017" name="Genome Announc.">
        <title>Genome sequence of the saprophytic ascomycete Epicoccum nigrum ICMP 19927 strain isolated from New Zealand.</title>
        <authorList>
            <person name="Fokin M."/>
            <person name="Fleetwood D."/>
            <person name="Weir B.S."/>
            <person name="Villas-Boas S.G."/>
        </authorList>
    </citation>
    <scope>NUCLEOTIDE SEQUENCE [LARGE SCALE GENOMIC DNA]</scope>
    <source>
        <strain evidence="1 2">ICMP 19927</strain>
    </source>
</reference>
<dbReference type="InParanoid" id="A0A1Y2MAF2"/>
<evidence type="ECO:0000313" key="2">
    <source>
        <dbReference type="Proteomes" id="UP000193240"/>
    </source>
</evidence>
<feature type="non-terminal residue" evidence="1">
    <location>
        <position position="77"/>
    </location>
</feature>
<gene>
    <name evidence="1" type="ORF">B5807_02129</name>
</gene>
<dbReference type="Proteomes" id="UP000193240">
    <property type="component" value="Unassembled WGS sequence"/>
</dbReference>
<sequence length="77" mass="8904">MSFMNYDGSSRFSRTNSARTFPEVYYSGRNAPFDYSRGDHYAYQMGGPVSGLRNRPQLSREEYPLNQEVARRRIAVA</sequence>
<protein>
    <submittedName>
        <fullName evidence="1">Uncharacterized protein</fullName>
    </submittedName>
</protein>
<name>A0A1Y2MAF2_EPING</name>
<keyword evidence="2" id="KW-1185">Reference proteome</keyword>
<proteinExistence type="predicted"/>